<keyword evidence="1" id="KW-0812">Transmembrane</keyword>
<gene>
    <name evidence="2" type="ordered locus">SGRA_0032</name>
</gene>
<dbReference type="RefSeq" id="WP_014373029.1">
    <property type="nucleotide sequence ID" value="NC_016940.1"/>
</dbReference>
<organism evidence="2 3">
    <name type="scientific">Saprospira grandis (strain Lewin)</name>
    <dbReference type="NCBI Taxonomy" id="984262"/>
    <lineage>
        <taxon>Bacteria</taxon>
        <taxon>Pseudomonadati</taxon>
        <taxon>Bacteroidota</taxon>
        <taxon>Saprospiria</taxon>
        <taxon>Saprospirales</taxon>
        <taxon>Saprospiraceae</taxon>
        <taxon>Saprospira</taxon>
    </lineage>
</organism>
<keyword evidence="1" id="KW-1133">Transmembrane helix</keyword>
<keyword evidence="1" id="KW-0472">Membrane</keyword>
<proteinExistence type="predicted"/>
<dbReference type="KEGG" id="sgn:SGRA_0032"/>
<dbReference type="STRING" id="984262.SGRA_0032"/>
<protein>
    <submittedName>
        <fullName evidence="2">Uncharacterized protein</fullName>
    </submittedName>
</protein>
<dbReference type="Pfam" id="PF25589">
    <property type="entry name" value="DUF7935"/>
    <property type="match status" value="1"/>
</dbReference>
<keyword evidence="3" id="KW-1185">Reference proteome</keyword>
<dbReference type="InterPro" id="IPR057695">
    <property type="entry name" value="DUF7935"/>
</dbReference>
<evidence type="ECO:0000256" key="1">
    <source>
        <dbReference type="SAM" id="Phobius"/>
    </source>
</evidence>
<feature type="transmembrane region" description="Helical" evidence="1">
    <location>
        <begin position="6"/>
        <end position="27"/>
    </location>
</feature>
<accession>H6L3U2</accession>
<dbReference type="HOGENOM" id="CLU_120969_0_0_10"/>
<dbReference type="EMBL" id="CP002831">
    <property type="protein sequence ID" value="AFC22777.1"/>
    <property type="molecule type" value="Genomic_DNA"/>
</dbReference>
<dbReference type="AlphaFoldDB" id="H6L3U2"/>
<reference evidence="2 3" key="1">
    <citation type="journal article" date="2012" name="Stand. Genomic Sci.">
        <title>Complete genome sequencing and analysis of Saprospira grandis str. Lewin, a predatory marine bacterium.</title>
        <authorList>
            <person name="Saw J.H."/>
            <person name="Yuryev A."/>
            <person name="Kanbe M."/>
            <person name="Hou S."/>
            <person name="Young A.G."/>
            <person name="Aizawa S."/>
            <person name="Alam M."/>
        </authorList>
    </citation>
    <scope>NUCLEOTIDE SEQUENCE [LARGE SCALE GENOMIC DNA]</scope>
    <source>
        <strain evidence="2 3">Lewin</strain>
    </source>
</reference>
<evidence type="ECO:0000313" key="3">
    <source>
        <dbReference type="Proteomes" id="UP000007519"/>
    </source>
</evidence>
<dbReference type="Proteomes" id="UP000007519">
    <property type="component" value="Chromosome"/>
</dbReference>
<name>H6L3U2_SAPGL</name>
<sequence>MWLDIVQITLPALLLFLSTLVLVNKFLKNQREAMQSFLLKEAEFRKMEGERRKIELQKANKETTLPLRLHAYERLSLYCNRLDIVDLLQRFDPDELSAKSYSAQLQIALEEEFSHNVTQQMYMSEELWQIILLAKKEAKVILQRVQQQLDAVAEGKQLPAQKYVEVLLVYLEESPQEGHTQALAAIKKEVALLF</sequence>
<evidence type="ECO:0000313" key="2">
    <source>
        <dbReference type="EMBL" id="AFC22777.1"/>
    </source>
</evidence>
<dbReference type="OrthoDB" id="1493032at2"/>